<keyword evidence="5" id="KW-1185">Reference proteome</keyword>
<dbReference type="InterPro" id="IPR013783">
    <property type="entry name" value="Ig-like_fold"/>
</dbReference>
<dbReference type="AlphaFoldDB" id="A0A315ZAI6"/>
<keyword evidence="1" id="KW-0378">Hydrolase</keyword>
<feature type="domain" description="PPM-type phosphatase" evidence="3">
    <location>
        <begin position="1034"/>
        <end position="1262"/>
    </location>
</feature>
<dbReference type="Gene3D" id="2.130.10.10">
    <property type="entry name" value="YVTN repeat-like/Quinoprotein amine dehydrogenase"/>
    <property type="match status" value="2"/>
</dbReference>
<dbReference type="SMART" id="SM00065">
    <property type="entry name" value="GAF"/>
    <property type="match status" value="1"/>
</dbReference>
<dbReference type="Pfam" id="PF07495">
    <property type="entry name" value="Y_Y_Y"/>
    <property type="match status" value="1"/>
</dbReference>
<dbReference type="Proteomes" id="UP000245535">
    <property type="component" value="Unassembled WGS sequence"/>
</dbReference>
<dbReference type="SUPFAM" id="SSF63829">
    <property type="entry name" value="Calcium-dependent phosphotriesterase"/>
    <property type="match status" value="1"/>
</dbReference>
<dbReference type="Gene3D" id="3.30.450.40">
    <property type="match status" value="1"/>
</dbReference>
<dbReference type="Pfam" id="PF13185">
    <property type="entry name" value="GAF_2"/>
    <property type="match status" value="1"/>
</dbReference>
<organism evidence="4 5">
    <name type="scientific">Sediminitomix flava</name>
    <dbReference type="NCBI Taxonomy" id="379075"/>
    <lineage>
        <taxon>Bacteria</taxon>
        <taxon>Pseudomonadati</taxon>
        <taxon>Bacteroidota</taxon>
        <taxon>Cytophagia</taxon>
        <taxon>Cytophagales</taxon>
        <taxon>Flammeovirgaceae</taxon>
        <taxon>Sediminitomix</taxon>
    </lineage>
</organism>
<gene>
    <name evidence="4" type="ORF">BC781_103323</name>
</gene>
<dbReference type="InterPro" id="IPR003018">
    <property type="entry name" value="GAF"/>
</dbReference>
<sequence>MKKINIIFSFIFFSFTQHILAQTIGNTFVHSYSPVAYEAGGQNWDAVQDDRGILYFANTEGVLVFDQSFWKLIKLPNSETVRGLTVSGDGKVYVLGDENFGFLSKKSDSQEPQFNNLVELLPADLRRTRVTKLHGTKEGLFIFVGNKILKFANEKVTEVEWENKEDEKGRFANFNELEDELYFSYTDERRRTKFFQLSTGEISSLNNLGRISTSSRQFVIRGDKANELIFLSSKGAKIYNLETEQTQTLFGAFSRNFVEKGISSVVKLSHGLIGLGTRTSGVFIINTKGETLRNINRQANLYDNEVNGFFIDQQKGVWTLLGNGLSRIDLFSPFTFWYDEVGGWVTDILPDGDDLYVASLGLYKKTPTGFTNVDGIPQNEQVWFVEKLNLGEEEKVIVGTSANAYTISEGNVQAFSMKNKPTSGAYQSFYQSRIRPERFILGGNRFIDVYEIKDGKIKFISRMVNRNIDHIRSMQEDNDGVLWISCYNKGFYKTENFDLSAKELASKKDFVAEHMNQDNGLPGVYGNRLHYYHGGLIYSTGKGIYTYKKESNTFEPDPRFAKLFEERNASAEVLWHNSNDAEDNELIVSAVKNKEQAIAILFEGSEGSYWYDIPFKRLPVFEVEVLAKSDDDVIWVGGSGGLFKYNPVVERDFGAEFKTLLRSVEVGKDSIIYSGLDFINSDSVNAQEASFSQLGTKIDFSSNDIAFKYSAPFYDINQVGNFYQYTLEGFDDKWSEWTTQTYQRFTNLNPGNYSFKVRSKNVYGTISEEASYDFTVSAPWFFNVWSIILYVATLSVGVLGVIRWNSKRLNEKNKELESVVTARTKEIAESKIEIEKAYENIHALSVIGQKITSTLEMTELNKIIFEHISKLMDVSTFGVGVVNEQIKKLEFRGFIENQKVFDYQGINLSSGNNFSINCYNNKEIILIDDLEAEYPKLFDGKTITVDANTPLSLIYVPLILDGRVAGIMTVQSRKKNAFSEKEKSLLENLASYVTIALSNIFSYNVIKEKNSMITDSIHYAENIQAAFLPSKSYLSEIFHNHFLIYKPKDIVSGDFYWFSHQKEKLYVAVVDCTGHGVPGAFMSMVGTAILNDVVKSSAQVTPGDILLKLHKGIRKSFNQYETNNQDGMDISLCCIEPTDDLRLKVTFAGAKLPLYGIRKGEFFEIRGDNKSIGGYQKEKERFYTDQELILDGGDVIYLASDGFAGQNNANRKKYGSVKFKQLLQDNAHLPMSEQGILIENELESYMEGVSQRDDITVFGIKL</sequence>
<dbReference type="GO" id="GO:0016791">
    <property type="term" value="F:phosphatase activity"/>
    <property type="evidence" value="ECO:0007669"/>
    <property type="project" value="TreeGrafter"/>
</dbReference>
<protein>
    <submittedName>
        <fullName evidence="4">GAF domain-containing protein</fullName>
    </submittedName>
</protein>
<comment type="caution">
    <text evidence="4">The sequence shown here is derived from an EMBL/GenBank/DDBJ whole genome shotgun (WGS) entry which is preliminary data.</text>
</comment>
<evidence type="ECO:0000313" key="5">
    <source>
        <dbReference type="Proteomes" id="UP000245535"/>
    </source>
</evidence>
<dbReference type="RefSeq" id="WP_109618690.1">
    <property type="nucleotide sequence ID" value="NZ_QGDO01000003.1"/>
</dbReference>
<evidence type="ECO:0000259" key="2">
    <source>
        <dbReference type="SMART" id="SM00065"/>
    </source>
</evidence>
<dbReference type="InterPro" id="IPR029016">
    <property type="entry name" value="GAF-like_dom_sf"/>
</dbReference>
<dbReference type="PANTHER" id="PTHR43156">
    <property type="entry name" value="STAGE II SPORULATION PROTEIN E-RELATED"/>
    <property type="match status" value="1"/>
</dbReference>
<dbReference type="SMART" id="SM00331">
    <property type="entry name" value="PP2C_SIG"/>
    <property type="match status" value="1"/>
</dbReference>
<dbReference type="InterPro" id="IPR001932">
    <property type="entry name" value="PPM-type_phosphatase-like_dom"/>
</dbReference>
<proteinExistence type="predicted"/>
<dbReference type="SUPFAM" id="SSF55781">
    <property type="entry name" value="GAF domain-like"/>
    <property type="match status" value="1"/>
</dbReference>
<feature type="domain" description="GAF" evidence="2">
    <location>
        <begin position="856"/>
        <end position="1007"/>
    </location>
</feature>
<evidence type="ECO:0000313" key="4">
    <source>
        <dbReference type="EMBL" id="PWJ42073.1"/>
    </source>
</evidence>
<evidence type="ECO:0000259" key="3">
    <source>
        <dbReference type="SMART" id="SM00331"/>
    </source>
</evidence>
<dbReference type="EMBL" id="QGDO01000003">
    <property type="protein sequence ID" value="PWJ42073.1"/>
    <property type="molecule type" value="Genomic_DNA"/>
</dbReference>
<dbReference type="InterPro" id="IPR036457">
    <property type="entry name" value="PPM-type-like_dom_sf"/>
</dbReference>
<dbReference type="InterPro" id="IPR011123">
    <property type="entry name" value="Y_Y_Y"/>
</dbReference>
<reference evidence="4 5" key="1">
    <citation type="submission" date="2018-03" db="EMBL/GenBank/DDBJ databases">
        <title>Genomic Encyclopedia of Archaeal and Bacterial Type Strains, Phase II (KMG-II): from individual species to whole genera.</title>
        <authorList>
            <person name="Goeker M."/>
        </authorList>
    </citation>
    <scope>NUCLEOTIDE SEQUENCE [LARGE SCALE GENOMIC DNA]</scope>
    <source>
        <strain evidence="4 5">DSM 28229</strain>
    </source>
</reference>
<dbReference type="Pfam" id="PF07228">
    <property type="entry name" value="SpoIIE"/>
    <property type="match status" value="1"/>
</dbReference>
<dbReference type="InterPro" id="IPR015943">
    <property type="entry name" value="WD40/YVTN_repeat-like_dom_sf"/>
</dbReference>
<dbReference type="OrthoDB" id="9806995at2"/>
<dbReference type="InterPro" id="IPR052016">
    <property type="entry name" value="Bact_Sigma-Reg"/>
</dbReference>
<dbReference type="Gene3D" id="3.60.40.10">
    <property type="entry name" value="PPM-type phosphatase domain"/>
    <property type="match status" value="1"/>
</dbReference>
<dbReference type="Gene3D" id="2.60.40.10">
    <property type="entry name" value="Immunoglobulins"/>
    <property type="match status" value="1"/>
</dbReference>
<accession>A0A315ZAI6</accession>
<dbReference type="PANTHER" id="PTHR43156:SF9">
    <property type="entry name" value="HAMP DOMAIN-CONTAINING PROTEIN"/>
    <property type="match status" value="1"/>
</dbReference>
<name>A0A315ZAI6_SEDFL</name>
<evidence type="ECO:0000256" key="1">
    <source>
        <dbReference type="ARBA" id="ARBA00022801"/>
    </source>
</evidence>